<dbReference type="CDD" id="cd09274">
    <property type="entry name" value="RNase_HI_RT_Ty3"/>
    <property type="match status" value="1"/>
</dbReference>
<dbReference type="Pfam" id="PF17917">
    <property type="entry name" value="RT_RNaseH"/>
    <property type="match status" value="1"/>
</dbReference>
<feature type="domain" description="Reverse transcriptase RNase H-like" evidence="9">
    <location>
        <begin position="25"/>
        <end position="124"/>
    </location>
</feature>
<comment type="caution">
    <text evidence="10">The sequence shown here is derived from an EMBL/GenBank/DDBJ whole genome shotgun (WGS) entry which is preliminary data.</text>
</comment>
<dbReference type="PANTHER" id="PTHR34072">
    <property type="entry name" value="ENZYMATIC POLYPROTEIN-RELATED"/>
    <property type="match status" value="1"/>
</dbReference>
<evidence type="ECO:0000256" key="7">
    <source>
        <dbReference type="ARBA" id="ARBA00022918"/>
    </source>
</evidence>
<evidence type="ECO:0000256" key="6">
    <source>
        <dbReference type="ARBA" id="ARBA00022801"/>
    </source>
</evidence>
<organism evidence="10 11">
    <name type="scientific">Bionectria ochroleuca</name>
    <name type="common">Gliocladium roseum</name>
    <dbReference type="NCBI Taxonomy" id="29856"/>
    <lineage>
        <taxon>Eukaryota</taxon>
        <taxon>Fungi</taxon>
        <taxon>Dikarya</taxon>
        <taxon>Ascomycota</taxon>
        <taxon>Pezizomycotina</taxon>
        <taxon>Sordariomycetes</taxon>
        <taxon>Hypocreomycetidae</taxon>
        <taxon>Hypocreales</taxon>
        <taxon>Bionectriaceae</taxon>
        <taxon>Clonostachys</taxon>
    </lineage>
</organism>
<evidence type="ECO:0000256" key="8">
    <source>
        <dbReference type="ARBA" id="ARBA00023128"/>
    </source>
</evidence>
<dbReference type="InterPro" id="IPR043502">
    <property type="entry name" value="DNA/RNA_pol_sf"/>
</dbReference>
<sequence>MDELKDRLTKAPILTTIDYAEGHGEIILQVDASPTGWGYVLMQVVDGERKPARFESGSWTKTERNYDQTKRECRAVLCAFRRLRNWLYGTRFTLETDAQVLVHQLNGKAEDVPGAMIIRWLSYLFLIDFEVRHIKGVNNAVADGLSRKESRPSDRVDGAFEGDIEDDIDNALNAIFVNVNKITEAEYTALKNEPLDPTLYGPE</sequence>
<dbReference type="GO" id="GO:0003964">
    <property type="term" value="F:RNA-directed DNA polymerase activity"/>
    <property type="evidence" value="ECO:0007669"/>
    <property type="project" value="UniProtKB-KW"/>
</dbReference>
<accession>A0A8H7K3B5</accession>
<dbReference type="GO" id="GO:0003676">
    <property type="term" value="F:nucleic acid binding"/>
    <property type="evidence" value="ECO:0007669"/>
    <property type="project" value="InterPro"/>
</dbReference>
<proteinExistence type="predicted"/>
<dbReference type="InterPro" id="IPR036397">
    <property type="entry name" value="RNaseH_sf"/>
</dbReference>
<dbReference type="Gene3D" id="3.30.420.10">
    <property type="entry name" value="Ribonuclease H-like superfamily/Ribonuclease H"/>
    <property type="match status" value="1"/>
</dbReference>
<dbReference type="GO" id="GO:0004519">
    <property type="term" value="F:endonuclease activity"/>
    <property type="evidence" value="ECO:0007669"/>
    <property type="project" value="UniProtKB-KW"/>
</dbReference>
<dbReference type="GO" id="GO:0016787">
    <property type="term" value="F:hydrolase activity"/>
    <property type="evidence" value="ECO:0007669"/>
    <property type="project" value="UniProtKB-KW"/>
</dbReference>
<reference evidence="10" key="1">
    <citation type="submission" date="2020-10" db="EMBL/GenBank/DDBJ databases">
        <title>High-Quality Genome Resource of Clonostachys rosea strain S41 by Oxford Nanopore Long-Read Sequencing.</title>
        <authorList>
            <person name="Wang H."/>
        </authorList>
    </citation>
    <scope>NUCLEOTIDE SEQUENCE</scope>
    <source>
        <strain evidence="10">S41</strain>
    </source>
</reference>
<keyword evidence="3" id="KW-0548">Nucleotidyltransferase</keyword>
<dbReference type="SUPFAM" id="SSF56672">
    <property type="entry name" value="DNA/RNA polymerases"/>
    <property type="match status" value="1"/>
</dbReference>
<dbReference type="EMBL" id="JADCTT010000015">
    <property type="protein sequence ID" value="KAF9744060.1"/>
    <property type="molecule type" value="Genomic_DNA"/>
</dbReference>
<comment type="subcellular location">
    <subcellularLocation>
        <location evidence="1">Mitochondrion</location>
    </subcellularLocation>
</comment>
<evidence type="ECO:0000259" key="9">
    <source>
        <dbReference type="Pfam" id="PF17917"/>
    </source>
</evidence>
<keyword evidence="4" id="KW-0540">Nuclease</keyword>
<dbReference type="InterPro" id="IPR041373">
    <property type="entry name" value="RT_RNaseH"/>
</dbReference>
<name>A0A8H7K3B5_BIOOC</name>
<evidence type="ECO:0000256" key="1">
    <source>
        <dbReference type="ARBA" id="ARBA00004173"/>
    </source>
</evidence>
<keyword evidence="8" id="KW-0496">Mitochondrion</keyword>
<dbReference type="GO" id="GO:0005739">
    <property type="term" value="C:mitochondrion"/>
    <property type="evidence" value="ECO:0007669"/>
    <property type="project" value="UniProtKB-SubCell"/>
</dbReference>
<dbReference type="Proteomes" id="UP000616885">
    <property type="component" value="Unassembled WGS sequence"/>
</dbReference>
<keyword evidence="2" id="KW-0808">Transferase</keyword>
<evidence type="ECO:0000256" key="5">
    <source>
        <dbReference type="ARBA" id="ARBA00022759"/>
    </source>
</evidence>
<gene>
    <name evidence="10" type="ORF">IM811_005640</name>
</gene>
<evidence type="ECO:0000313" key="10">
    <source>
        <dbReference type="EMBL" id="KAF9744060.1"/>
    </source>
</evidence>
<evidence type="ECO:0000256" key="2">
    <source>
        <dbReference type="ARBA" id="ARBA00022679"/>
    </source>
</evidence>
<keyword evidence="5" id="KW-0255">Endonuclease</keyword>
<evidence type="ECO:0000256" key="3">
    <source>
        <dbReference type="ARBA" id="ARBA00022695"/>
    </source>
</evidence>
<protein>
    <recommendedName>
        <fullName evidence="9">Reverse transcriptase RNase H-like domain-containing protein</fullName>
    </recommendedName>
</protein>
<evidence type="ECO:0000313" key="11">
    <source>
        <dbReference type="Proteomes" id="UP000616885"/>
    </source>
</evidence>
<keyword evidence="7" id="KW-0695">RNA-directed DNA polymerase</keyword>
<keyword evidence="6" id="KW-0378">Hydrolase</keyword>
<dbReference type="AlphaFoldDB" id="A0A8H7K3B5"/>
<evidence type="ECO:0000256" key="4">
    <source>
        <dbReference type="ARBA" id="ARBA00022722"/>
    </source>
</evidence>